<dbReference type="WBParaSite" id="nRc.2.0.1.t23620-RA">
    <property type="protein sequence ID" value="nRc.2.0.1.t23620-RA"/>
    <property type="gene ID" value="nRc.2.0.1.g23620"/>
</dbReference>
<feature type="region of interest" description="Disordered" evidence="1">
    <location>
        <begin position="34"/>
        <end position="86"/>
    </location>
</feature>
<evidence type="ECO:0000313" key="2">
    <source>
        <dbReference type="Proteomes" id="UP000887565"/>
    </source>
</evidence>
<dbReference type="Proteomes" id="UP000887565">
    <property type="component" value="Unplaced"/>
</dbReference>
<organism evidence="2 3">
    <name type="scientific">Romanomermis culicivorax</name>
    <name type="common">Nematode worm</name>
    <dbReference type="NCBI Taxonomy" id="13658"/>
    <lineage>
        <taxon>Eukaryota</taxon>
        <taxon>Metazoa</taxon>
        <taxon>Ecdysozoa</taxon>
        <taxon>Nematoda</taxon>
        <taxon>Enoplea</taxon>
        <taxon>Dorylaimia</taxon>
        <taxon>Mermithida</taxon>
        <taxon>Mermithoidea</taxon>
        <taxon>Mermithidae</taxon>
        <taxon>Romanomermis</taxon>
    </lineage>
</organism>
<evidence type="ECO:0000313" key="3">
    <source>
        <dbReference type="WBParaSite" id="nRc.2.0.1.t23620-RA"/>
    </source>
</evidence>
<keyword evidence="2" id="KW-1185">Reference proteome</keyword>
<protein>
    <submittedName>
        <fullName evidence="3">Uncharacterized protein</fullName>
    </submittedName>
</protein>
<accession>A0A915JCU2</accession>
<proteinExistence type="predicted"/>
<reference evidence="3" key="1">
    <citation type="submission" date="2022-11" db="UniProtKB">
        <authorList>
            <consortium name="WormBaseParasite"/>
        </authorList>
    </citation>
    <scope>IDENTIFICATION</scope>
</reference>
<sequence>MFGMSSQKQGVAKKAKKARVAALEAAVLRIEARLAETPQQGGQKERKRKRVPPPATEAEMPEDSGQVISSDDEEEAKAGPAAKRSC</sequence>
<evidence type="ECO:0000256" key="1">
    <source>
        <dbReference type="SAM" id="MobiDB-lite"/>
    </source>
</evidence>
<dbReference type="AlphaFoldDB" id="A0A915JCU2"/>
<name>A0A915JCU2_ROMCU</name>